<reference evidence="2 3" key="1">
    <citation type="submission" date="2018-05" db="EMBL/GenBank/DDBJ databases">
        <title>Complete Genome Sequences of Extremely Thermoacidophilic, Metal-Mobilizing Type-Strain Members of the Archaeal Family Sulfolobaceae: Acidianus brierleyi DSM-1651T, Acidianus sulfidivorans DSM-18786T, Metallosphaera hakonensis DSM-7519T, and Metallosphaera prunae DSM-10039T.</title>
        <authorList>
            <person name="Counts J.A."/>
            <person name="Kelly R.M."/>
        </authorList>
    </citation>
    <scope>NUCLEOTIDE SEQUENCE [LARGE SCALE GENOMIC DNA]</scope>
    <source>
        <strain evidence="2 3">DSM 1651</strain>
    </source>
</reference>
<dbReference type="OrthoDB" id="41594at2157"/>
<dbReference type="EMBL" id="CP029289">
    <property type="protein sequence ID" value="AWR94463.1"/>
    <property type="molecule type" value="Genomic_DNA"/>
</dbReference>
<keyword evidence="3" id="KW-1185">Reference proteome</keyword>
<keyword evidence="1" id="KW-1133">Transmembrane helix</keyword>
<proteinExistence type="predicted"/>
<organism evidence="2 3">
    <name type="scientific">Acidianus brierleyi</name>
    <dbReference type="NCBI Taxonomy" id="41673"/>
    <lineage>
        <taxon>Archaea</taxon>
        <taxon>Thermoproteota</taxon>
        <taxon>Thermoprotei</taxon>
        <taxon>Sulfolobales</taxon>
        <taxon>Sulfolobaceae</taxon>
        <taxon>Acidianus</taxon>
    </lineage>
</organism>
<evidence type="ECO:0000313" key="3">
    <source>
        <dbReference type="Proteomes" id="UP000248044"/>
    </source>
</evidence>
<gene>
    <name evidence="2" type="ORF">DFR85_07505</name>
</gene>
<accession>A0A2U9IEJ2</accession>
<dbReference type="KEGG" id="abri:DFR85_07505"/>
<dbReference type="Proteomes" id="UP000248044">
    <property type="component" value="Chromosome"/>
</dbReference>
<keyword evidence="1" id="KW-0472">Membrane</keyword>
<evidence type="ECO:0000313" key="2">
    <source>
        <dbReference type="EMBL" id="AWR94463.1"/>
    </source>
</evidence>
<name>A0A2U9IEJ2_9CREN</name>
<dbReference type="RefSeq" id="WP_110270344.1">
    <property type="nucleotide sequence ID" value="NZ_CP029289.2"/>
</dbReference>
<evidence type="ECO:0000256" key="1">
    <source>
        <dbReference type="SAM" id="Phobius"/>
    </source>
</evidence>
<dbReference type="AlphaFoldDB" id="A0A2U9IEJ2"/>
<keyword evidence="1" id="KW-0812">Transmembrane</keyword>
<sequence>MSSIFSEIENNIQNALAESYKITRGFFTTLFTDASALGRETGDLIFKHKLIPFSQAIQDVENQSVKETPIFSPLSNLGIETGRQLFNAGSKLVSNIIPISGTFGHLADHPNEPLPAKISDIAFGLIDIPGLVELADTGRLLVTGADELSPLGKLAVRLGESKAFNYPLLALGIGSMLFPSSLKPKGDSIITKEYVYKSLPNINVTLKKARDTTRPITYDPLALTLSPSSPSEPEITYILNNNELLHSFAKEIEGNVDPSLRIERDDKERESEPKHTSSTFSTLYIGITLVVIITFIILVIMVKG</sequence>
<feature type="transmembrane region" description="Helical" evidence="1">
    <location>
        <begin position="283"/>
        <end position="302"/>
    </location>
</feature>
<dbReference type="GeneID" id="36831991"/>
<protein>
    <submittedName>
        <fullName evidence="2">Uncharacterized protein</fullName>
    </submittedName>
</protein>